<dbReference type="PANTHER" id="PTHR47466">
    <property type="match status" value="1"/>
</dbReference>
<dbReference type="RefSeq" id="WP_200248848.1">
    <property type="nucleotide sequence ID" value="NZ_JAENHK010000010.1"/>
</dbReference>
<evidence type="ECO:0000256" key="2">
    <source>
        <dbReference type="ARBA" id="ARBA00022670"/>
    </source>
</evidence>
<dbReference type="Gene3D" id="3.40.390.10">
    <property type="entry name" value="Collagenase (Catalytic Domain)"/>
    <property type="match status" value="1"/>
</dbReference>
<evidence type="ECO:0000259" key="11">
    <source>
        <dbReference type="Pfam" id="PF18962"/>
    </source>
</evidence>
<evidence type="ECO:0000256" key="7">
    <source>
        <dbReference type="ARBA" id="ARBA00023049"/>
    </source>
</evidence>
<dbReference type="SUPFAM" id="SSF55486">
    <property type="entry name" value="Metalloproteases ('zincins'), catalytic domain"/>
    <property type="match status" value="1"/>
</dbReference>
<evidence type="ECO:0000259" key="10">
    <source>
        <dbReference type="Pfam" id="PF05572"/>
    </source>
</evidence>
<feature type="domain" description="Secretion system C-terminal sorting" evidence="11">
    <location>
        <begin position="602"/>
        <end position="667"/>
    </location>
</feature>
<dbReference type="CDD" id="cd04275">
    <property type="entry name" value="ZnMc_pappalysin_like"/>
    <property type="match status" value="1"/>
</dbReference>
<dbReference type="InterPro" id="IPR008754">
    <property type="entry name" value="Peptidase_M43"/>
</dbReference>
<dbReference type="Pfam" id="PF05572">
    <property type="entry name" value="Peptidase_M43"/>
    <property type="match status" value="1"/>
</dbReference>
<dbReference type="Proteomes" id="UP000628669">
    <property type="component" value="Unassembled WGS sequence"/>
</dbReference>
<evidence type="ECO:0000256" key="8">
    <source>
        <dbReference type="ARBA" id="ARBA00023157"/>
    </source>
</evidence>
<evidence type="ECO:0000256" key="3">
    <source>
        <dbReference type="ARBA" id="ARBA00022723"/>
    </source>
</evidence>
<keyword evidence="8" id="KW-1015">Disulfide bond</keyword>
<keyword evidence="5" id="KW-0378">Hydrolase</keyword>
<protein>
    <submittedName>
        <fullName evidence="12">T9SS type A sorting domain-containing protein</fullName>
    </submittedName>
</protein>
<evidence type="ECO:0000313" key="12">
    <source>
        <dbReference type="EMBL" id="MBK1898130.1"/>
    </source>
</evidence>
<accession>A0ABS1G0G4</accession>
<keyword evidence="13" id="KW-1185">Reference proteome</keyword>
<keyword evidence="2" id="KW-0645">Protease</keyword>
<evidence type="ECO:0000313" key="13">
    <source>
        <dbReference type="Proteomes" id="UP000628669"/>
    </source>
</evidence>
<dbReference type="Pfam" id="PF18962">
    <property type="entry name" value="Por_Secre_tail"/>
    <property type="match status" value="1"/>
</dbReference>
<evidence type="ECO:0000256" key="1">
    <source>
        <dbReference type="ARBA" id="ARBA00008721"/>
    </source>
</evidence>
<reference evidence="13" key="1">
    <citation type="submission" date="2021-01" db="EMBL/GenBank/DDBJ databases">
        <title>Genome public.</title>
        <authorList>
            <person name="Liu C."/>
            <person name="Sun Q."/>
        </authorList>
    </citation>
    <scope>NUCLEOTIDE SEQUENCE [LARGE SCALE GENOMIC DNA]</scope>
    <source>
        <strain evidence="13">YIM B02567</strain>
    </source>
</reference>
<dbReference type="EMBL" id="JAENHK010000010">
    <property type="protein sequence ID" value="MBK1898130.1"/>
    <property type="molecule type" value="Genomic_DNA"/>
</dbReference>
<dbReference type="PANTHER" id="PTHR47466:SF1">
    <property type="entry name" value="METALLOPROTEASE MEP1 (AFU_ORTHOLOGUE AFUA_1G07730)-RELATED"/>
    <property type="match status" value="1"/>
</dbReference>
<evidence type="ECO:0000256" key="4">
    <source>
        <dbReference type="ARBA" id="ARBA00022729"/>
    </source>
</evidence>
<name>A0ABS1G0G4_9FLAO</name>
<keyword evidence="4 9" id="KW-0732">Signal</keyword>
<sequence length="670" mass="73362">MRKSTTLKFLFLLPFFATAVLNAQSKPGNNKKQANFTNKPAQELAQSHGFERCSTVEYESYLQAKFPGRMNADQFEAWLAPLVQNAKANKSQNGNIITIPVVVHVIHNGQNLGVAPNIVDEQVMSQITVMNNDYRRLAGTPGFNNNVVGADVQIQFALAKVDPKGNPTNGIDRVNLCQTSWSRADIETFVKPETIWDPTKYMNMWSLKFTDTTLLGYAQFPSTSGLPGLNAQGGEAYSDGVVANYATFGSSDYNVNNSFLLGAPYDKGRTMTHEVGHFLGLRHIWGDSNCGDDFCADTPTAHTSNYTCNPAIPSCTNPSIFEMVQNYMDYTNDTCMNIFTINQKDRITTVMNNSPRRMELKTSVADQPIPLFPNDAEVKLERECATATCALPTAQNPKISLYNRGTSPLTSAVITYSVNGNSKTYNWSGNLAQDKYQIITLPMDANVLGGQMNINVTSVNGVADQRSSNSNITVNYLGAIVRADANVVFNLQLDQYGSETSWTLKNSSGATVQSGGPYTDSPNGALPALKTFNWTLSADECYTLTVNDEYGDGFYPYGGYYNVKSQSGTTLLSGSHFASTQSRSLKVQVLGTNEVVKNNFGIYPNPVNDVLNITKVSDKAHFEIHNAVGQLVKSGTISNNQIRVADLVKGTYIISIKDNAISESIKFIKK</sequence>
<keyword evidence="6" id="KW-0862">Zinc</keyword>
<feature type="signal peptide" evidence="9">
    <location>
        <begin position="1"/>
        <end position="19"/>
    </location>
</feature>
<keyword evidence="3" id="KW-0479">Metal-binding</keyword>
<feature type="domain" description="Peptidase M43 pregnancy-associated plasma-A" evidence="10">
    <location>
        <begin position="193"/>
        <end position="351"/>
    </location>
</feature>
<organism evidence="12 13">
    <name type="scientific">Chryseobacterium paridis</name>
    <dbReference type="NCBI Taxonomy" id="2800328"/>
    <lineage>
        <taxon>Bacteria</taxon>
        <taxon>Pseudomonadati</taxon>
        <taxon>Bacteroidota</taxon>
        <taxon>Flavobacteriia</taxon>
        <taxon>Flavobacteriales</taxon>
        <taxon>Weeksellaceae</taxon>
        <taxon>Chryseobacterium group</taxon>
        <taxon>Chryseobacterium</taxon>
    </lineage>
</organism>
<proteinExistence type="inferred from homology"/>
<comment type="caution">
    <text evidence="12">The sequence shown here is derived from an EMBL/GenBank/DDBJ whole genome shotgun (WGS) entry which is preliminary data.</text>
</comment>
<comment type="similarity">
    <text evidence="1">Belongs to the peptidase M43B family.</text>
</comment>
<evidence type="ECO:0000256" key="9">
    <source>
        <dbReference type="SAM" id="SignalP"/>
    </source>
</evidence>
<dbReference type="NCBIfam" id="TIGR04183">
    <property type="entry name" value="Por_Secre_tail"/>
    <property type="match status" value="1"/>
</dbReference>
<dbReference type="InterPro" id="IPR026444">
    <property type="entry name" value="Secre_tail"/>
</dbReference>
<dbReference type="InterPro" id="IPR024079">
    <property type="entry name" value="MetalloPept_cat_dom_sf"/>
</dbReference>
<evidence type="ECO:0000256" key="6">
    <source>
        <dbReference type="ARBA" id="ARBA00022833"/>
    </source>
</evidence>
<gene>
    <name evidence="12" type="ORF">JHL15_20400</name>
</gene>
<evidence type="ECO:0000256" key="5">
    <source>
        <dbReference type="ARBA" id="ARBA00022801"/>
    </source>
</evidence>
<feature type="chain" id="PRO_5046777066" evidence="9">
    <location>
        <begin position="20"/>
        <end position="670"/>
    </location>
</feature>
<keyword evidence="7" id="KW-0482">Metalloprotease</keyword>